<dbReference type="SUPFAM" id="SSF53649">
    <property type="entry name" value="Alkaline phosphatase-like"/>
    <property type="match status" value="1"/>
</dbReference>
<dbReference type="PANTHER" id="PTHR43108">
    <property type="entry name" value="N-ACETYLGLUCOSAMINE-6-SULFATASE FAMILY MEMBER"/>
    <property type="match status" value="1"/>
</dbReference>
<evidence type="ECO:0000313" key="9">
    <source>
        <dbReference type="EMBL" id="KAF2966819.1"/>
    </source>
</evidence>
<feature type="domain" description="Sulfatase N-terminal" evidence="8">
    <location>
        <begin position="37"/>
        <end position="390"/>
    </location>
</feature>
<dbReference type="AlphaFoldDB" id="A0A7C8IYQ4"/>
<evidence type="ECO:0000256" key="3">
    <source>
        <dbReference type="ARBA" id="ARBA00022801"/>
    </source>
</evidence>
<dbReference type="InterPro" id="IPR012083">
    <property type="entry name" value="Arylsulfatase"/>
</dbReference>
<dbReference type="GO" id="GO:0005539">
    <property type="term" value="F:glycosaminoglycan binding"/>
    <property type="evidence" value="ECO:0007669"/>
    <property type="project" value="TreeGrafter"/>
</dbReference>
<name>A0A7C8IYQ4_9PEZI</name>
<keyword evidence="4" id="KW-0325">Glycoprotein</keyword>
<dbReference type="InterPro" id="IPR017850">
    <property type="entry name" value="Alkaline_phosphatase_core_sf"/>
</dbReference>
<evidence type="ECO:0000256" key="4">
    <source>
        <dbReference type="ARBA" id="ARBA00023180"/>
    </source>
</evidence>
<proteinExistence type="inferred from homology"/>
<keyword evidence="2 7" id="KW-0732">Signal</keyword>
<dbReference type="PIRSF" id="PIRSF000972">
    <property type="entry name" value="Arylsulf_plant"/>
    <property type="match status" value="1"/>
</dbReference>
<dbReference type="PANTHER" id="PTHR43108:SF8">
    <property type="entry name" value="SD21168P"/>
    <property type="match status" value="1"/>
</dbReference>
<evidence type="ECO:0000256" key="2">
    <source>
        <dbReference type="ARBA" id="ARBA00022729"/>
    </source>
</evidence>
<comment type="caution">
    <text evidence="9">The sequence shown here is derived from an EMBL/GenBank/DDBJ whole genome shotgun (WGS) entry which is preliminary data.</text>
</comment>
<comment type="PTM">
    <text evidence="6">The conversion to 3-oxoalanine (also known as C-formylglycine, FGly), of a serine or cysteine residue in prokaryotes and of a cysteine residue in eukaryotes, is critical for catalytic activity.</text>
</comment>
<keyword evidence="3 5" id="KW-0378">Hydrolase</keyword>
<dbReference type="EMBL" id="WUBL01000080">
    <property type="protein sequence ID" value="KAF2966819.1"/>
    <property type="molecule type" value="Genomic_DNA"/>
</dbReference>
<dbReference type="InParanoid" id="A0A7C8IYQ4"/>
<dbReference type="Pfam" id="PF00884">
    <property type="entry name" value="Sulfatase"/>
    <property type="match status" value="1"/>
</dbReference>
<evidence type="ECO:0000313" key="10">
    <source>
        <dbReference type="Proteomes" id="UP000481858"/>
    </source>
</evidence>
<dbReference type="OrthoDB" id="96314at2759"/>
<feature type="signal peptide" evidence="7">
    <location>
        <begin position="1"/>
        <end position="22"/>
    </location>
</feature>
<feature type="modified residue" description="3-oxoalanine (Cys)" evidence="6">
    <location>
        <position position="81"/>
    </location>
</feature>
<reference evidence="9 10" key="1">
    <citation type="submission" date="2019-12" db="EMBL/GenBank/DDBJ databases">
        <title>Draft genome sequence of the ascomycete Xylaria multiplex DSM 110363.</title>
        <authorList>
            <person name="Buettner E."/>
            <person name="Kellner H."/>
        </authorList>
    </citation>
    <scope>NUCLEOTIDE SEQUENCE [LARGE SCALE GENOMIC DNA]</scope>
    <source>
        <strain evidence="9 10">DSM 110363</strain>
    </source>
</reference>
<dbReference type="GO" id="GO:0004065">
    <property type="term" value="F:arylsulfatase activity"/>
    <property type="evidence" value="ECO:0007669"/>
    <property type="project" value="UniProtKB-UniRule"/>
</dbReference>
<accession>A0A7C8IYQ4</accession>
<dbReference type="GO" id="GO:0018958">
    <property type="term" value="P:phenol-containing compound metabolic process"/>
    <property type="evidence" value="ECO:0007669"/>
    <property type="project" value="InterPro"/>
</dbReference>
<evidence type="ECO:0000256" key="7">
    <source>
        <dbReference type="SAM" id="SignalP"/>
    </source>
</evidence>
<dbReference type="Gene3D" id="3.40.720.10">
    <property type="entry name" value="Alkaline Phosphatase, subunit A"/>
    <property type="match status" value="1"/>
</dbReference>
<gene>
    <name evidence="9" type="ORF">GQX73_g6751</name>
</gene>
<protein>
    <recommendedName>
        <fullName evidence="5">Arylsulfatase</fullName>
        <shortName evidence="5">AS</shortName>
        <ecNumber evidence="5">3.1.6.1</ecNumber>
    </recommendedName>
    <alternativeName>
        <fullName evidence="5">Aryl-sulfate sulphohydrolase</fullName>
    </alternativeName>
</protein>
<sequence length="614" mass="69185">MFFPNAFLGAIGFSASLGLGLAQKQVPLAHEDAPRQPNVVFILTDDQDVQLDSLRYMPFVKEHLIEKGTSFNKHYCTTAICCPSRVTLWTGKTPHNTNVTDVSPPYGGYPKFVAQGFNKDYFPIWLQQAGYNTYYTGKLFNAHTVKNYNSPYPGGFTGSDFLLDPHTYDYLNSTFQRNGDEPRSYEGQYSTDILAEKAYGFLDDAVHDLTNKPFFLTIAPIGPHSNVVIKDASPGRDRSVQFGEPIPAERHRHLFEDVTVPRTENFNPDRSSGANWLLDLPQQNQSNIDYNDHFYRQRLRALQAVDELVDGLITRLEGYGILDDTYIVYSSDNGFHIGQHRLQPGKTCGYEEDINVPLIVRGPGVASNYTTEIVTSHTDLAPTFLELLGIPLREGFDGKPIPLTKGEIEVTAQARREHASVEYWGIAISEGIHQVLSREHNTYKAIRLSSADYSLYYSVWCNNERELYDMSVDRGQMHNLLTHPNSSSSEVLIAGLPISKIVSRLDALLFVLKSCSGLSCRQPWKQLHPAGDVNTLADALDSRFDGFYLAEAMRVRFEFCANGYLVDAEGPMWEVQGRSAPYLRDGATWDEWSMNPSRASHISRLMAFYFKLSE</sequence>
<comment type="catalytic activity">
    <reaction evidence="5">
        <text>an aryl sulfate + H2O = a phenol + sulfate + H(+)</text>
        <dbReference type="Rhea" id="RHEA:17261"/>
        <dbReference type="ChEBI" id="CHEBI:15377"/>
        <dbReference type="ChEBI" id="CHEBI:15378"/>
        <dbReference type="ChEBI" id="CHEBI:16189"/>
        <dbReference type="ChEBI" id="CHEBI:33853"/>
        <dbReference type="ChEBI" id="CHEBI:140317"/>
        <dbReference type="EC" id="3.1.6.1"/>
    </reaction>
</comment>
<feature type="chain" id="PRO_5028988224" description="Arylsulfatase" evidence="7">
    <location>
        <begin position="23"/>
        <end position="614"/>
    </location>
</feature>
<dbReference type="GO" id="GO:0008449">
    <property type="term" value="F:N-acetylglucosamine-6-sulfatase activity"/>
    <property type="evidence" value="ECO:0007669"/>
    <property type="project" value="TreeGrafter"/>
</dbReference>
<dbReference type="Proteomes" id="UP000481858">
    <property type="component" value="Unassembled WGS sequence"/>
</dbReference>
<evidence type="ECO:0000256" key="5">
    <source>
        <dbReference type="PIRNR" id="PIRNR000972"/>
    </source>
</evidence>
<dbReference type="InterPro" id="IPR000917">
    <property type="entry name" value="Sulfatase_N"/>
</dbReference>
<dbReference type="InterPro" id="IPR024607">
    <property type="entry name" value="Sulfatase_CS"/>
</dbReference>
<comment type="similarity">
    <text evidence="1 5">Belongs to the sulfatase family.</text>
</comment>
<evidence type="ECO:0000256" key="1">
    <source>
        <dbReference type="ARBA" id="ARBA00008779"/>
    </source>
</evidence>
<dbReference type="CDD" id="cd16147">
    <property type="entry name" value="G6S"/>
    <property type="match status" value="1"/>
</dbReference>
<dbReference type="PROSITE" id="PS00523">
    <property type="entry name" value="SULFATASE_1"/>
    <property type="match status" value="1"/>
</dbReference>
<dbReference type="EC" id="3.1.6.1" evidence="5"/>
<organism evidence="9 10">
    <name type="scientific">Xylaria multiplex</name>
    <dbReference type="NCBI Taxonomy" id="323545"/>
    <lineage>
        <taxon>Eukaryota</taxon>
        <taxon>Fungi</taxon>
        <taxon>Dikarya</taxon>
        <taxon>Ascomycota</taxon>
        <taxon>Pezizomycotina</taxon>
        <taxon>Sordariomycetes</taxon>
        <taxon>Xylariomycetidae</taxon>
        <taxon>Xylariales</taxon>
        <taxon>Xylariaceae</taxon>
        <taxon>Xylaria</taxon>
    </lineage>
</organism>
<keyword evidence="10" id="KW-1185">Reference proteome</keyword>
<evidence type="ECO:0000256" key="6">
    <source>
        <dbReference type="PIRSR" id="PIRSR000972-50"/>
    </source>
</evidence>
<dbReference type="FunFam" id="3.40.720.10:FF:000051">
    <property type="entry name" value="Arylsulfatase"/>
    <property type="match status" value="1"/>
</dbReference>
<evidence type="ECO:0000259" key="8">
    <source>
        <dbReference type="Pfam" id="PF00884"/>
    </source>
</evidence>